<dbReference type="STRING" id="300112.A0A4S2KCU3"/>
<keyword evidence="12" id="KW-1185">Reference proteome</keyword>
<dbReference type="PANTHER" id="PTHR47972:SF45">
    <property type="entry name" value="PROTEIN CLARET SEGREGATIONAL"/>
    <property type="match status" value="1"/>
</dbReference>
<dbReference type="InterPro" id="IPR005172">
    <property type="entry name" value="CRC"/>
</dbReference>
<evidence type="ECO:0000256" key="2">
    <source>
        <dbReference type="ARBA" id="ARBA00022701"/>
    </source>
</evidence>
<evidence type="ECO:0000256" key="5">
    <source>
        <dbReference type="ARBA" id="ARBA00023175"/>
    </source>
</evidence>
<dbReference type="GO" id="GO:0005524">
    <property type="term" value="F:ATP binding"/>
    <property type="evidence" value="ECO:0007669"/>
    <property type="project" value="UniProtKB-UniRule"/>
</dbReference>
<evidence type="ECO:0000256" key="8">
    <source>
        <dbReference type="SAM" id="Coils"/>
    </source>
</evidence>
<reference evidence="11 12" key="1">
    <citation type="journal article" date="2019" name="Philos. Trans. R. Soc. Lond., B, Biol. Sci.">
        <title>Ant behaviour and brain gene expression of defending hosts depend on the ecological success of the intruding social parasite.</title>
        <authorList>
            <person name="Kaur R."/>
            <person name="Stoldt M."/>
            <person name="Jongepier E."/>
            <person name="Feldmeyer B."/>
            <person name="Menzel F."/>
            <person name="Bornberg-Bauer E."/>
            <person name="Foitzik S."/>
        </authorList>
    </citation>
    <scope>NUCLEOTIDE SEQUENCE [LARGE SCALE GENOMIC DNA]</scope>
    <source>
        <tissue evidence="11">Whole body</tissue>
    </source>
</reference>
<dbReference type="InterPro" id="IPR001752">
    <property type="entry name" value="Kinesin_motor_dom"/>
</dbReference>
<dbReference type="PROSITE" id="PS50067">
    <property type="entry name" value="KINESIN_MOTOR_2"/>
    <property type="match status" value="1"/>
</dbReference>
<dbReference type="GO" id="GO:0003777">
    <property type="term" value="F:microtubule motor activity"/>
    <property type="evidence" value="ECO:0007669"/>
    <property type="project" value="InterPro"/>
</dbReference>
<accession>A0A4S2KCU3</accession>
<dbReference type="EMBL" id="QBLH01002754">
    <property type="protein sequence ID" value="TGZ47151.1"/>
    <property type="molecule type" value="Genomic_DNA"/>
</dbReference>
<dbReference type="AlphaFoldDB" id="A0A4S2KCU3"/>
<evidence type="ECO:0000256" key="6">
    <source>
        <dbReference type="ARBA" id="ARBA00023212"/>
    </source>
</evidence>
<sequence>MVKHWDHCRCKTGCKGRMCKCVRTQIKCTSDCDCQKDANAADCNNPFSQENDIDSSNATEAASSQEAIIENLTQQLTSLKTELKYQTELINKDLSTKNEELQILTQQLMSLKTDLKNQMELNKGANVCNNENDVDSSNATETASSQEAIIENLTQQLTNLKTELKYQTELNKNLSTKNEELQTLTQQLTTDLKCQKELNKDLCSENEELQNLNQKMDKERRKLLHHVIHEMKDNIKVFCRVRPRTPKETKQMKALCNIRFIDDCTIEVGKSDGSDAMSCSGNKLRGTKQEFSFNKVFAPNASQADVFEELSLLVQSAIEGYNVCVFAYGQTGSGKTYTMEGKSELETEGMIPRTVRYIFSEMEHLERLGWKYRIEASFLEIYNDNIVDLLDSEPKTHEIRMVDNKGQDLCVSNLQIKEIHSPEELHEYLRTAQHNREVAATQSNKRSSRSHLVARMRLIGTRVTKQEGSISTIGNLNLVDLAGCERLTTEGPPSPNRELAAAKYINTSLANLGNVILALSKKQEHVPYRNSKLTRLLEPYLGGNSKTLMLLNVSPLDEHLNETLNSLKFGSNVANNCKTGSIKRPSPRIEKQKNVGYLGVSPLRD</sequence>
<comment type="caution">
    <text evidence="11">The sequence shown here is derived from an EMBL/GenBank/DDBJ whole genome shotgun (WGS) entry which is preliminary data.</text>
</comment>
<feature type="domain" description="Kinesin motor" evidence="9">
    <location>
        <begin position="234"/>
        <end position="576"/>
    </location>
</feature>
<evidence type="ECO:0000256" key="4">
    <source>
        <dbReference type="ARBA" id="ARBA00022840"/>
    </source>
</evidence>
<dbReference type="GO" id="GO:0008017">
    <property type="term" value="F:microtubule binding"/>
    <property type="evidence" value="ECO:0007669"/>
    <property type="project" value="InterPro"/>
</dbReference>
<feature type="binding site" evidence="7">
    <location>
        <begin position="329"/>
        <end position="336"/>
    </location>
    <ligand>
        <name>ATP</name>
        <dbReference type="ChEBI" id="CHEBI:30616"/>
    </ligand>
</feature>
<evidence type="ECO:0000259" key="10">
    <source>
        <dbReference type="PROSITE" id="PS51634"/>
    </source>
</evidence>
<evidence type="ECO:0000256" key="1">
    <source>
        <dbReference type="ARBA" id="ARBA00004245"/>
    </source>
</evidence>
<comment type="subcellular location">
    <subcellularLocation>
        <location evidence="1">Cytoplasm</location>
        <location evidence="1">Cytoskeleton</location>
    </subcellularLocation>
</comment>
<keyword evidence="6" id="KW-0963">Cytoplasm</keyword>
<dbReference type="Proteomes" id="UP000310200">
    <property type="component" value="Unassembled WGS sequence"/>
</dbReference>
<feature type="coiled-coil region" evidence="8">
    <location>
        <begin position="62"/>
        <end position="226"/>
    </location>
</feature>
<keyword evidence="2" id="KW-0493">Microtubule</keyword>
<dbReference type="GO" id="GO:0005874">
    <property type="term" value="C:microtubule"/>
    <property type="evidence" value="ECO:0007669"/>
    <property type="project" value="UniProtKB-KW"/>
</dbReference>
<gene>
    <name evidence="11" type="ORF">DBV15_06083</name>
</gene>
<keyword evidence="5 7" id="KW-0505">Motor protein</keyword>
<dbReference type="InterPro" id="IPR027640">
    <property type="entry name" value="Kinesin-like_fam"/>
</dbReference>
<organism evidence="11 12">
    <name type="scientific">Temnothorax longispinosus</name>
    <dbReference type="NCBI Taxonomy" id="300112"/>
    <lineage>
        <taxon>Eukaryota</taxon>
        <taxon>Metazoa</taxon>
        <taxon>Ecdysozoa</taxon>
        <taxon>Arthropoda</taxon>
        <taxon>Hexapoda</taxon>
        <taxon>Insecta</taxon>
        <taxon>Pterygota</taxon>
        <taxon>Neoptera</taxon>
        <taxon>Endopterygota</taxon>
        <taxon>Hymenoptera</taxon>
        <taxon>Apocrita</taxon>
        <taxon>Aculeata</taxon>
        <taxon>Formicoidea</taxon>
        <taxon>Formicidae</taxon>
        <taxon>Myrmicinae</taxon>
        <taxon>Temnothorax</taxon>
    </lineage>
</organism>
<dbReference type="PANTHER" id="PTHR47972">
    <property type="entry name" value="KINESIN-LIKE PROTEIN KLP-3"/>
    <property type="match status" value="1"/>
</dbReference>
<dbReference type="InterPro" id="IPR036961">
    <property type="entry name" value="Kinesin_motor_dom_sf"/>
</dbReference>
<proteinExistence type="inferred from homology"/>
<evidence type="ECO:0000256" key="7">
    <source>
        <dbReference type="PROSITE-ProRule" id="PRU00283"/>
    </source>
</evidence>
<keyword evidence="4 7" id="KW-0067">ATP-binding</keyword>
<dbReference type="PROSITE" id="PS51634">
    <property type="entry name" value="CRC"/>
    <property type="match status" value="1"/>
</dbReference>
<dbReference type="SMART" id="SM00129">
    <property type="entry name" value="KISc"/>
    <property type="match status" value="1"/>
</dbReference>
<evidence type="ECO:0000259" key="9">
    <source>
        <dbReference type="PROSITE" id="PS50067"/>
    </source>
</evidence>
<dbReference type="GO" id="GO:0007018">
    <property type="term" value="P:microtubule-based movement"/>
    <property type="evidence" value="ECO:0007669"/>
    <property type="project" value="InterPro"/>
</dbReference>
<dbReference type="Pfam" id="PF00225">
    <property type="entry name" value="Kinesin"/>
    <property type="match status" value="1"/>
</dbReference>
<evidence type="ECO:0000256" key="3">
    <source>
        <dbReference type="ARBA" id="ARBA00022741"/>
    </source>
</evidence>
<keyword evidence="8" id="KW-0175">Coiled coil</keyword>
<name>A0A4S2KCU3_9HYME</name>
<dbReference type="InterPro" id="IPR027417">
    <property type="entry name" value="P-loop_NTPase"/>
</dbReference>
<dbReference type="PRINTS" id="PR00380">
    <property type="entry name" value="KINESINHEAVY"/>
</dbReference>
<evidence type="ECO:0000313" key="11">
    <source>
        <dbReference type="EMBL" id="TGZ47151.1"/>
    </source>
</evidence>
<comment type="similarity">
    <text evidence="7">Belongs to the TRAFAC class myosin-kinesin ATPase superfamily. Kinesin family.</text>
</comment>
<dbReference type="Gene3D" id="3.40.850.10">
    <property type="entry name" value="Kinesin motor domain"/>
    <property type="match status" value="1"/>
</dbReference>
<dbReference type="SUPFAM" id="SSF52540">
    <property type="entry name" value="P-loop containing nucleoside triphosphate hydrolases"/>
    <property type="match status" value="1"/>
</dbReference>
<protein>
    <submittedName>
        <fullName evidence="11">Protein claret segregational</fullName>
    </submittedName>
</protein>
<evidence type="ECO:0000313" key="12">
    <source>
        <dbReference type="Proteomes" id="UP000310200"/>
    </source>
</evidence>
<feature type="domain" description="CRC" evidence="10">
    <location>
        <begin position="1"/>
        <end position="48"/>
    </location>
</feature>
<keyword evidence="6" id="KW-0206">Cytoskeleton</keyword>
<keyword evidence="3 7" id="KW-0547">Nucleotide-binding</keyword>